<name>A0A5M3T5Y6_LIMPL</name>
<dbReference type="InterPro" id="IPR001296">
    <property type="entry name" value="Glyco_trans_1"/>
</dbReference>
<evidence type="ECO:0000313" key="4">
    <source>
        <dbReference type="Proteomes" id="UP000326169"/>
    </source>
</evidence>
<comment type="caution">
    <text evidence="3">The sequence shown here is derived from an EMBL/GenBank/DDBJ whole genome shotgun (WGS) entry which is preliminary data.</text>
</comment>
<dbReference type="Proteomes" id="UP000326169">
    <property type="component" value="Unassembled WGS sequence"/>
</dbReference>
<dbReference type="SUPFAM" id="SSF53448">
    <property type="entry name" value="Nucleotide-diphospho-sugar transferases"/>
    <property type="match status" value="2"/>
</dbReference>
<dbReference type="GO" id="GO:0016740">
    <property type="term" value="F:transferase activity"/>
    <property type="evidence" value="ECO:0007669"/>
    <property type="project" value="UniProtKB-KW"/>
</dbReference>
<feature type="domain" description="Glycosyl transferase family 1" evidence="1">
    <location>
        <begin position="859"/>
        <end position="1036"/>
    </location>
</feature>
<gene>
    <name evidence="3" type="ORF">NIES46_12650</name>
</gene>
<dbReference type="Gene3D" id="3.90.550.10">
    <property type="entry name" value="Spore Coat Polysaccharide Biosynthesis Protein SpsA, Chain A"/>
    <property type="match status" value="2"/>
</dbReference>
<protein>
    <submittedName>
        <fullName evidence="3">Glycosyl transferase</fullName>
    </submittedName>
</protein>
<feature type="domain" description="Glycosyltransferase 2-like" evidence="2">
    <location>
        <begin position="334"/>
        <end position="443"/>
    </location>
</feature>
<dbReference type="CDD" id="cd03801">
    <property type="entry name" value="GT4_PimA-like"/>
    <property type="match status" value="1"/>
</dbReference>
<evidence type="ECO:0000313" key="3">
    <source>
        <dbReference type="EMBL" id="GCE93216.1"/>
    </source>
</evidence>
<dbReference type="Pfam" id="PF00534">
    <property type="entry name" value="Glycos_transf_1"/>
    <property type="match status" value="1"/>
</dbReference>
<sequence>MSATTRQPRVSVIIPAYNADRYIAETINSIFSQSYQDYEIIVVDDGSTDSTPEILQSYGSRIHSISQTNGGIAAARNIGIAAAKGELIALLDHDDIFLPDKLAAQVACFDSHPGVGLVNSGWQIISADGTPQSNIEPWHNTPSLTLKSWLTDTPILPSAMMFRREWWEKAGGFNSRFDGADDVDFVLRLAKMGCKATWLKQITVGYRQHDRAMSVSDPTKQLEAFNAILENFFQQPDLDDSIRQLERQTRYESLTWMAWRFYYTGHQTKMAEFLRRSLSYTPYGHPITLSIWVKRFIGYYSGFGELMDTHSFRQQPEWQQLLNETLPKTTPKVSVIIPAYNCDRYIELCVRSALEQTYTDYEIIVIDDGSTDNTRQVLEPYLDVISYHYQTNQGAAKARNYGCSLARGEFLAFLDSDDFFLPEKLAEQVTHFQENPSIDLIQSGWIVVDQNSQFLAQVRPWENAPVLNLETWVLYKCVRPSALIMRREWWEKVGGFDHRHPPTEDLDFVLRLSLMGCRTVWLKKMHACYRQHDCNLMSGGEKVIRNTEALMNEFFRRPELPISIRKLERKERYERWIWLAWRMYRDGYPKFMVECLQKSLEYSDASSVETLLHWTNAFQNISQEYGEKLLIEQLIKSPEWQEIYTVFIGGSRFRQKSQLNLSTSVLMNQHIILINTDDPGIGGLAQYDHLIMCELAKIGYQVTAVRPKHTSPLVEQEGSFGVQQFWLDYSTSSDLARVLRNCQDYETLYSQLKPDFIIFSDGWPYSHFAAKQVAIEQKIPYAIALGLVISEHADFSMGDDIPYREAVRYQYGLARVVNVAAREHLNILHQDFKLPENKGNVVYYGRSPKYFNPPNPEVRKRLRQEIGIPENAVMCFTSARLAPIKGHRHQLEAIAHLKNSPIWSKLYLVWAGTGKGSDRDVEPELREMAQQLGVAEKVIFLGQRWDVPDWLDTCDIFVLTSYSEAAPSFAVMEAMAKGLPIVASAAGGIPEGLGGTGKLLPNPNVDPAATARELAHTLEEWAVNPQLRQAMGQASKLRAQQLFREERMLRETINIFQQAISAPISDEFAQCEEVIKGVQNVSQRLRYRSQTWQAWHAYTTGDTAAAVEHLQRSLKYSSFQFTTQTILDWVNDFVRLSSLKGDRLDALSFAKLIMNNY</sequence>
<dbReference type="PANTHER" id="PTHR43685">
    <property type="entry name" value="GLYCOSYLTRANSFERASE"/>
    <property type="match status" value="1"/>
</dbReference>
<dbReference type="GeneID" id="301682161"/>
<organism evidence="3 4">
    <name type="scientific">Limnospira platensis NIES-46</name>
    <dbReference type="NCBI Taxonomy" id="1236695"/>
    <lineage>
        <taxon>Bacteria</taxon>
        <taxon>Bacillati</taxon>
        <taxon>Cyanobacteriota</taxon>
        <taxon>Cyanophyceae</taxon>
        <taxon>Oscillatoriophycideae</taxon>
        <taxon>Oscillatoriales</taxon>
        <taxon>Sirenicapillariaceae</taxon>
        <taxon>Limnospira</taxon>
    </lineage>
</organism>
<reference evidence="3 4" key="1">
    <citation type="journal article" date="2019" name="J Genomics">
        <title>The Draft Genome of a Hydrogen-producing Cyanobacterium, Arthrospira platensis NIES-46.</title>
        <authorList>
            <person name="Suzuki S."/>
            <person name="Yamaguchi H."/>
            <person name="Kawachi M."/>
        </authorList>
    </citation>
    <scope>NUCLEOTIDE SEQUENCE [LARGE SCALE GENOMIC DNA]</scope>
    <source>
        <strain evidence="3 4">NIES-46</strain>
    </source>
</reference>
<dbReference type="InterPro" id="IPR050834">
    <property type="entry name" value="Glycosyltransf_2"/>
</dbReference>
<dbReference type="EMBL" id="BIMW01000066">
    <property type="protein sequence ID" value="GCE93216.1"/>
    <property type="molecule type" value="Genomic_DNA"/>
</dbReference>
<feature type="domain" description="Glycosyltransferase 2-like" evidence="2">
    <location>
        <begin position="11"/>
        <end position="166"/>
    </location>
</feature>
<dbReference type="PANTHER" id="PTHR43685:SF2">
    <property type="entry name" value="GLYCOSYLTRANSFERASE 2-LIKE DOMAIN-CONTAINING PROTEIN"/>
    <property type="match status" value="1"/>
</dbReference>
<accession>A0A5M3T5Y6</accession>
<keyword evidence="4" id="KW-1185">Reference proteome</keyword>
<proteinExistence type="predicted"/>
<dbReference type="InterPro" id="IPR029044">
    <property type="entry name" value="Nucleotide-diphossugar_trans"/>
</dbReference>
<evidence type="ECO:0000259" key="1">
    <source>
        <dbReference type="Pfam" id="PF00534"/>
    </source>
</evidence>
<evidence type="ECO:0000259" key="2">
    <source>
        <dbReference type="Pfam" id="PF00535"/>
    </source>
</evidence>
<dbReference type="SUPFAM" id="SSF53756">
    <property type="entry name" value="UDP-Glycosyltransferase/glycogen phosphorylase"/>
    <property type="match status" value="1"/>
</dbReference>
<keyword evidence="3" id="KW-0808">Transferase</keyword>
<dbReference type="InterPro" id="IPR001173">
    <property type="entry name" value="Glyco_trans_2-like"/>
</dbReference>
<dbReference type="RefSeq" id="WP_014275039.1">
    <property type="nucleotide sequence ID" value="NZ_BIMW01000066.1"/>
</dbReference>
<dbReference type="Pfam" id="PF00535">
    <property type="entry name" value="Glycos_transf_2"/>
    <property type="match status" value="2"/>
</dbReference>
<dbReference type="Gene3D" id="3.40.50.2000">
    <property type="entry name" value="Glycogen Phosphorylase B"/>
    <property type="match status" value="2"/>
</dbReference>
<dbReference type="CDD" id="cd00761">
    <property type="entry name" value="Glyco_tranf_GTA_type"/>
    <property type="match status" value="1"/>
</dbReference>